<keyword evidence="2" id="KW-0436">Ligase</keyword>
<evidence type="ECO:0000259" key="7">
    <source>
        <dbReference type="PROSITE" id="PS50968"/>
    </source>
</evidence>
<dbReference type="PANTHER" id="PTHR18866:SF33">
    <property type="entry name" value="METHYLCROTONOYL-COA CARBOXYLASE SUBUNIT ALPHA, MITOCHONDRIAL-RELATED"/>
    <property type="match status" value="1"/>
</dbReference>
<dbReference type="InterPro" id="IPR005481">
    <property type="entry name" value="BC-like_N"/>
</dbReference>
<dbReference type="Gene3D" id="3.30.470.20">
    <property type="entry name" value="ATP-grasp fold, B domain"/>
    <property type="match status" value="1"/>
</dbReference>
<proteinExistence type="predicted"/>
<accession>A0A8B7Y496</accession>
<protein>
    <submittedName>
        <fullName evidence="11">Methylcrotonoyl-CoA carboxylase subunit alpha, mitochondrial-like</fullName>
    </submittedName>
</protein>
<dbReference type="GO" id="GO:0046872">
    <property type="term" value="F:metal ion binding"/>
    <property type="evidence" value="ECO:0007669"/>
    <property type="project" value="InterPro"/>
</dbReference>
<evidence type="ECO:0000256" key="5">
    <source>
        <dbReference type="ARBA" id="ARBA00023267"/>
    </source>
</evidence>
<dbReference type="InterPro" id="IPR016185">
    <property type="entry name" value="PreATP-grasp_dom_sf"/>
</dbReference>
<dbReference type="GeneID" id="110977839"/>
<dbReference type="CDD" id="cd06850">
    <property type="entry name" value="biotinyl_domain"/>
    <property type="match status" value="1"/>
</dbReference>
<dbReference type="PANTHER" id="PTHR18866">
    <property type="entry name" value="CARBOXYLASE:PYRUVATE/ACETYL-COA/PROPIONYL-COA CARBOXYLASE"/>
    <property type="match status" value="1"/>
</dbReference>
<evidence type="ECO:0000256" key="1">
    <source>
        <dbReference type="ARBA" id="ARBA00001953"/>
    </source>
</evidence>
<gene>
    <name evidence="11" type="primary">LOC110977839</name>
</gene>
<dbReference type="KEGG" id="aplc:110977839"/>
<dbReference type="PROSITE" id="PS50975">
    <property type="entry name" value="ATP_GRASP"/>
    <property type="match status" value="1"/>
</dbReference>
<name>A0A8B7Y496_ACAPL</name>
<dbReference type="SMART" id="SM00878">
    <property type="entry name" value="Biotin_carb_C"/>
    <property type="match status" value="1"/>
</dbReference>
<dbReference type="RefSeq" id="XP_022088008.1">
    <property type="nucleotide sequence ID" value="XM_022232316.1"/>
</dbReference>
<evidence type="ECO:0000313" key="10">
    <source>
        <dbReference type="Proteomes" id="UP000694845"/>
    </source>
</evidence>
<dbReference type="GO" id="GO:0004485">
    <property type="term" value="F:methylcrotonoyl-CoA carboxylase activity"/>
    <property type="evidence" value="ECO:0007669"/>
    <property type="project" value="TreeGrafter"/>
</dbReference>
<dbReference type="SUPFAM" id="SSF56059">
    <property type="entry name" value="Glutathione synthetase ATP-binding domain-like"/>
    <property type="match status" value="1"/>
</dbReference>
<dbReference type="Gene3D" id="3.30.700.40">
    <property type="match status" value="1"/>
</dbReference>
<dbReference type="InterPro" id="IPR050856">
    <property type="entry name" value="Biotin_carboxylase_complex"/>
</dbReference>
<dbReference type="OMA" id="FINKPKH"/>
<dbReference type="FunFam" id="3.30.470.20:FF:000028">
    <property type="entry name" value="Methylcrotonoyl-CoA carboxylase subunit alpha, mitochondrial"/>
    <property type="match status" value="1"/>
</dbReference>
<feature type="domain" description="Biotin carboxylation" evidence="9">
    <location>
        <begin position="43"/>
        <end position="489"/>
    </location>
</feature>
<dbReference type="InterPro" id="IPR005479">
    <property type="entry name" value="CPAse_ATP-bd"/>
</dbReference>
<organism evidence="10 11">
    <name type="scientific">Acanthaster planci</name>
    <name type="common">Crown-of-thorns starfish</name>
    <dbReference type="NCBI Taxonomy" id="133434"/>
    <lineage>
        <taxon>Eukaryota</taxon>
        <taxon>Metazoa</taxon>
        <taxon>Echinodermata</taxon>
        <taxon>Eleutherozoa</taxon>
        <taxon>Asterozoa</taxon>
        <taxon>Asteroidea</taxon>
        <taxon>Valvatacea</taxon>
        <taxon>Valvatida</taxon>
        <taxon>Acanthasteridae</taxon>
        <taxon>Acanthaster</taxon>
    </lineage>
</organism>
<dbReference type="SUPFAM" id="SSF51230">
    <property type="entry name" value="Single hybrid motif"/>
    <property type="match status" value="1"/>
</dbReference>
<dbReference type="PROSITE" id="PS50979">
    <property type="entry name" value="BC"/>
    <property type="match status" value="1"/>
</dbReference>
<keyword evidence="3 6" id="KW-0547">Nucleotide-binding</keyword>
<comment type="cofactor">
    <cofactor evidence="1">
        <name>biotin</name>
        <dbReference type="ChEBI" id="CHEBI:57586"/>
    </cofactor>
</comment>
<dbReference type="SUPFAM" id="SSF51246">
    <property type="entry name" value="Rudiment single hybrid motif"/>
    <property type="match status" value="1"/>
</dbReference>
<evidence type="ECO:0000256" key="2">
    <source>
        <dbReference type="ARBA" id="ARBA00022598"/>
    </source>
</evidence>
<dbReference type="Gene3D" id="2.40.50.100">
    <property type="match status" value="1"/>
</dbReference>
<dbReference type="Pfam" id="PF02786">
    <property type="entry name" value="CPSase_L_D2"/>
    <property type="match status" value="1"/>
</dbReference>
<evidence type="ECO:0000259" key="9">
    <source>
        <dbReference type="PROSITE" id="PS50979"/>
    </source>
</evidence>
<sequence>MATIMRASRLLLATEVFRQGRNTGRLSKSHSSCRQLSDVLPVPISKVLIANRGEIACRVIRSARKLGIKTVAVYSDADKHSMHVAMADEAYHIGPAASQLSYLNKQKILQVAKSCGAQAIHPGYGFLSENTEFADLCDKEGVIFVGPPSAAIRDMGIKSTSKSIMSAAGVPIIEGYHGVDQSDDRLRAEAEKIGYPVMLKAVRGGGGKGMRIVMTAADFDEALESARREALKSFDDDVMLVEKFVDTPRHVEVQVFGDKHGHYVYLFERDCSVQRRHQKIIEEAPAPGLSEEVRQSIGEAAVRAARAVNYVGAGTVEFIMDSKQNFYFMEMNTRLQVEHPVTEMVTNTDLVEWQLKVAAGSPLPVTQSDLCLHGHAFEARIYAEDPDNNFLPGAGPLVHLSPPTADQTIRIETGVRQGDEVTTFYDPMIAKLVVWSPDRETALEKLRSSLRDYHIVGLKTNIRFLDDLAKHPEFIQGNVHTGFIPQYEDQLFSRKGALNRLTLCQAAMALILFEQQKGQNEAVASGDPFSPFSMGSGIRVNENLIRRIAFTDKDDTIDATVTYQANDRYRVEIGDETFDVQGQLTQIEDNTAQLVGTINGIKTDTKVVMHEGAVHIFAEVGGVEVMRPIPEFLGGSGSGTMGDRAPMQGDITHIYAEPGTAVEKGDPLLALESMKMEYVIRAPKKGVIDEVLVAKGDNVQKNAPLVVYKGQK</sequence>
<dbReference type="Pfam" id="PF00289">
    <property type="entry name" value="Biotin_carb_N"/>
    <property type="match status" value="1"/>
</dbReference>
<evidence type="ECO:0000256" key="6">
    <source>
        <dbReference type="PROSITE-ProRule" id="PRU00409"/>
    </source>
</evidence>
<reference evidence="11" key="1">
    <citation type="submission" date="2025-08" db="UniProtKB">
        <authorList>
            <consortium name="RefSeq"/>
        </authorList>
    </citation>
    <scope>IDENTIFICATION</scope>
</reference>
<dbReference type="CTD" id="56922"/>
<dbReference type="Proteomes" id="UP000694845">
    <property type="component" value="Unplaced"/>
</dbReference>
<dbReference type="InterPro" id="IPR011054">
    <property type="entry name" value="Rudment_hybrid_motif"/>
</dbReference>
<dbReference type="GO" id="GO:0005524">
    <property type="term" value="F:ATP binding"/>
    <property type="evidence" value="ECO:0007669"/>
    <property type="project" value="UniProtKB-UniRule"/>
</dbReference>
<feature type="domain" description="ATP-grasp" evidence="8">
    <location>
        <begin position="162"/>
        <end position="359"/>
    </location>
</feature>
<dbReference type="FunFam" id="3.40.50.20:FF:000010">
    <property type="entry name" value="Propionyl-CoA carboxylase subunit alpha"/>
    <property type="match status" value="1"/>
</dbReference>
<dbReference type="Gene3D" id="3.30.1490.20">
    <property type="entry name" value="ATP-grasp fold, A domain"/>
    <property type="match status" value="1"/>
</dbReference>
<dbReference type="InterPro" id="IPR000089">
    <property type="entry name" value="Biotin_lipoyl"/>
</dbReference>
<keyword evidence="10" id="KW-1185">Reference proteome</keyword>
<dbReference type="InterPro" id="IPR005482">
    <property type="entry name" value="Biotin_COase_C"/>
</dbReference>
<evidence type="ECO:0000256" key="3">
    <source>
        <dbReference type="ARBA" id="ARBA00022741"/>
    </source>
</evidence>
<keyword evidence="4 6" id="KW-0067">ATP-binding</keyword>
<evidence type="ECO:0000259" key="8">
    <source>
        <dbReference type="PROSITE" id="PS50975"/>
    </source>
</evidence>
<dbReference type="InterPro" id="IPR011053">
    <property type="entry name" value="Single_hybrid_motif"/>
</dbReference>
<keyword evidence="5" id="KW-0092">Biotin</keyword>
<evidence type="ECO:0000256" key="4">
    <source>
        <dbReference type="ARBA" id="ARBA00022840"/>
    </source>
</evidence>
<evidence type="ECO:0000313" key="11">
    <source>
        <dbReference type="RefSeq" id="XP_022088008.1"/>
    </source>
</evidence>
<dbReference type="Gene3D" id="3.40.50.20">
    <property type="match status" value="1"/>
</dbReference>
<dbReference type="PROSITE" id="PS00867">
    <property type="entry name" value="CPSASE_2"/>
    <property type="match status" value="1"/>
</dbReference>
<dbReference type="NCBIfam" id="NF006367">
    <property type="entry name" value="PRK08591.1"/>
    <property type="match status" value="1"/>
</dbReference>
<dbReference type="InterPro" id="IPR011761">
    <property type="entry name" value="ATP-grasp"/>
</dbReference>
<dbReference type="GO" id="GO:0005739">
    <property type="term" value="C:mitochondrion"/>
    <property type="evidence" value="ECO:0007669"/>
    <property type="project" value="TreeGrafter"/>
</dbReference>
<dbReference type="AlphaFoldDB" id="A0A8B7Y496"/>
<dbReference type="InterPro" id="IPR013815">
    <property type="entry name" value="ATP_grasp_subdomain_1"/>
</dbReference>
<dbReference type="PROSITE" id="PS50968">
    <property type="entry name" value="BIOTINYL_LIPOYL"/>
    <property type="match status" value="1"/>
</dbReference>
<dbReference type="InterPro" id="IPR011764">
    <property type="entry name" value="Biotin_carboxylation_dom"/>
</dbReference>
<dbReference type="OrthoDB" id="196847at2759"/>
<dbReference type="Pfam" id="PF02785">
    <property type="entry name" value="Biotin_carb_C"/>
    <property type="match status" value="1"/>
</dbReference>
<dbReference type="Pfam" id="PF00364">
    <property type="entry name" value="Biotin_lipoyl"/>
    <property type="match status" value="1"/>
</dbReference>
<feature type="domain" description="Lipoyl-binding" evidence="7">
    <location>
        <begin position="638"/>
        <end position="709"/>
    </location>
</feature>
<dbReference type="SUPFAM" id="SSF52440">
    <property type="entry name" value="PreATP-grasp domain"/>
    <property type="match status" value="1"/>
</dbReference>
<dbReference type="FunFam" id="3.30.1490.20:FF:000003">
    <property type="entry name" value="acetyl-CoA carboxylase isoform X1"/>
    <property type="match status" value="1"/>
</dbReference>